<dbReference type="Gene3D" id="1.20.120.450">
    <property type="entry name" value="dinb family like domain"/>
    <property type="match status" value="1"/>
</dbReference>
<organism evidence="1 2">
    <name type="scientific">Candidatus Pedobacter colombiensis</name>
    <dbReference type="NCBI Taxonomy" id="3121371"/>
    <lineage>
        <taxon>Bacteria</taxon>
        <taxon>Pseudomonadati</taxon>
        <taxon>Bacteroidota</taxon>
        <taxon>Sphingobacteriia</taxon>
        <taxon>Sphingobacteriales</taxon>
        <taxon>Sphingobacteriaceae</taxon>
        <taxon>Pedobacter</taxon>
    </lineage>
</organism>
<accession>A0AAJ5WDM6</accession>
<dbReference type="InterPro" id="IPR011463">
    <property type="entry name" value="DUF1569"/>
</dbReference>
<protein>
    <submittedName>
        <fullName evidence="1">DUF1569 domain-containing protein</fullName>
    </submittedName>
</protein>
<gene>
    <name evidence="1" type="ORF">P0Y49_06205</name>
</gene>
<dbReference type="EMBL" id="CP119313">
    <property type="protein sequence ID" value="WEK20727.1"/>
    <property type="molecule type" value="Genomic_DNA"/>
</dbReference>
<name>A0AAJ5WDM6_9SPHI</name>
<dbReference type="Proteomes" id="UP001214530">
    <property type="component" value="Chromosome"/>
</dbReference>
<dbReference type="InterPro" id="IPR034660">
    <property type="entry name" value="DinB/YfiT-like"/>
</dbReference>
<dbReference type="AlphaFoldDB" id="A0AAJ5WDM6"/>
<evidence type="ECO:0000313" key="2">
    <source>
        <dbReference type="Proteomes" id="UP001214530"/>
    </source>
</evidence>
<proteinExistence type="predicted"/>
<reference evidence="1" key="1">
    <citation type="submission" date="2023-03" db="EMBL/GenBank/DDBJ databases">
        <title>Andean soil-derived lignocellulolytic bacterial consortium as a source of novel taxa and putative plastic-active enzymes.</title>
        <authorList>
            <person name="Diaz-Garcia L."/>
            <person name="Chuvochina M."/>
            <person name="Feuerriegel G."/>
            <person name="Bunk B."/>
            <person name="Sproer C."/>
            <person name="Streit W.R."/>
            <person name="Rodriguez L.M."/>
            <person name="Overmann J."/>
            <person name="Jimenez D.J."/>
        </authorList>
    </citation>
    <scope>NUCLEOTIDE SEQUENCE</scope>
    <source>
        <strain evidence="1">MAG 3858</strain>
    </source>
</reference>
<sequence length="149" mass="17371">MKSIFDKETREEVVNRINSLNEQSNAQWGKMTVSQMVRHCSLCEEYYYGNIKVKRSFLGRIFGKLALSGILKDETSGLGKNAPTSAHFKVSEAVLNLEAEKENWKRLIIRYGSFREGNFTHWFFGEMTKKQLGEFIYKHCDHHLRQFGV</sequence>
<dbReference type="Pfam" id="PF07606">
    <property type="entry name" value="DUF1569"/>
    <property type="match status" value="1"/>
</dbReference>
<evidence type="ECO:0000313" key="1">
    <source>
        <dbReference type="EMBL" id="WEK20727.1"/>
    </source>
</evidence>